<protein>
    <submittedName>
        <fullName evidence="1">Uncharacterized protein</fullName>
    </submittedName>
</protein>
<sequence>MAKFVAYLSCKDIDIYLKDSKYNFEESINNCGFSFHTEKMLLIYVVILDIFQHFIRYTKDIIL</sequence>
<organism evidence="1 3">
    <name type="scientific">Anaplasma phagocytophilum str. ApMUC09</name>
    <dbReference type="NCBI Taxonomy" id="1359152"/>
    <lineage>
        <taxon>Bacteria</taxon>
        <taxon>Pseudomonadati</taxon>
        <taxon>Pseudomonadota</taxon>
        <taxon>Alphaproteobacteria</taxon>
        <taxon>Rickettsiales</taxon>
        <taxon>Anaplasmataceae</taxon>
        <taxon>Anaplasma</taxon>
        <taxon>phagocytophilum group</taxon>
    </lineage>
</organism>
<evidence type="ECO:0000313" key="3">
    <source>
        <dbReference type="Proteomes" id="UP000033441"/>
    </source>
</evidence>
<proteinExistence type="predicted"/>
<evidence type="ECO:0000313" key="2">
    <source>
        <dbReference type="EMBL" id="KJV64637.1"/>
    </source>
</evidence>
<comment type="caution">
    <text evidence="1">The sequence shown here is derived from an EMBL/GenBank/DDBJ whole genome shotgun (WGS) entry which is preliminary data.</text>
</comment>
<gene>
    <name evidence="2" type="ORF">APHMUC_0919</name>
    <name evidence="1" type="ORF">APHMUC_0922</name>
</gene>
<dbReference type="Proteomes" id="UP000033441">
    <property type="component" value="Unassembled WGS sequence"/>
</dbReference>
<dbReference type="EMBL" id="LANV01000001">
    <property type="protein sequence ID" value="KJV64637.1"/>
    <property type="molecule type" value="Genomic_DNA"/>
</dbReference>
<reference evidence="1 3" key="1">
    <citation type="submission" date="2015-02" db="EMBL/GenBank/DDBJ databases">
        <title>Genome Sequencing of Rickettsiales.</title>
        <authorList>
            <person name="Daugherty S.C."/>
            <person name="Su Q."/>
            <person name="Abolude K."/>
            <person name="Beier-Sexton M."/>
            <person name="Carlyon J.A."/>
            <person name="Carter R."/>
            <person name="Day N.P."/>
            <person name="Dumler S.J."/>
            <person name="Dyachenko V."/>
            <person name="Godinez A."/>
            <person name="Kurtti T.J."/>
            <person name="Lichay M."/>
            <person name="Mullins K.E."/>
            <person name="Ott S."/>
            <person name="Pappas-Brown V."/>
            <person name="Paris D.H."/>
            <person name="Patel P."/>
            <person name="Richards A.L."/>
            <person name="Sadzewicz L."/>
            <person name="Sears K."/>
            <person name="Seidman D."/>
            <person name="Sengamalay N."/>
            <person name="Stenos J."/>
            <person name="Tallon L.J."/>
            <person name="Vincent G."/>
            <person name="Fraser C.M."/>
            <person name="Munderloh U."/>
            <person name="Dunning-Hotopp J.C."/>
        </authorList>
    </citation>
    <scope>NUCLEOTIDE SEQUENCE [LARGE SCALE GENOMIC DNA]</scope>
    <source>
        <strain evidence="1 3">ApMUC09</strain>
    </source>
</reference>
<evidence type="ECO:0000313" key="1">
    <source>
        <dbReference type="EMBL" id="KJV64465.1"/>
    </source>
</evidence>
<dbReference type="EMBL" id="LANV01000001">
    <property type="protein sequence ID" value="KJV64465.1"/>
    <property type="molecule type" value="Genomic_DNA"/>
</dbReference>
<name>A0A0F3N8S7_ANAPH</name>
<dbReference type="AlphaFoldDB" id="A0A0F3N8S7"/>
<accession>A0A0F3N8S7</accession>
<dbReference type="PATRIC" id="fig|1359152.3.peg.962"/>